<dbReference type="AlphaFoldDB" id="A0A813QDA2"/>
<evidence type="ECO:0000313" key="3">
    <source>
        <dbReference type="Proteomes" id="UP000663852"/>
    </source>
</evidence>
<organism evidence="2 3">
    <name type="scientific">Adineta ricciae</name>
    <name type="common">Rotifer</name>
    <dbReference type="NCBI Taxonomy" id="249248"/>
    <lineage>
        <taxon>Eukaryota</taxon>
        <taxon>Metazoa</taxon>
        <taxon>Spiralia</taxon>
        <taxon>Gnathifera</taxon>
        <taxon>Rotifera</taxon>
        <taxon>Eurotatoria</taxon>
        <taxon>Bdelloidea</taxon>
        <taxon>Adinetida</taxon>
        <taxon>Adinetidae</taxon>
        <taxon>Adineta</taxon>
    </lineage>
</organism>
<feature type="compositionally biased region" description="Low complexity" evidence="1">
    <location>
        <begin position="61"/>
        <end position="80"/>
    </location>
</feature>
<feature type="region of interest" description="Disordered" evidence="1">
    <location>
        <begin position="1"/>
        <end position="87"/>
    </location>
</feature>
<dbReference type="EMBL" id="CAJNOJ010000007">
    <property type="protein sequence ID" value="CAF0765693.1"/>
    <property type="molecule type" value="Genomic_DNA"/>
</dbReference>
<dbReference type="OrthoDB" id="10059442at2759"/>
<accession>A0A813QDA2</accession>
<reference evidence="2" key="1">
    <citation type="submission" date="2021-02" db="EMBL/GenBank/DDBJ databases">
        <authorList>
            <person name="Nowell W R."/>
        </authorList>
    </citation>
    <scope>NUCLEOTIDE SEQUENCE</scope>
</reference>
<evidence type="ECO:0000256" key="1">
    <source>
        <dbReference type="SAM" id="MobiDB-lite"/>
    </source>
</evidence>
<protein>
    <submittedName>
        <fullName evidence="2">Uncharacterized protein</fullName>
    </submittedName>
</protein>
<feature type="compositionally biased region" description="Low complexity" evidence="1">
    <location>
        <begin position="34"/>
        <end position="43"/>
    </location>
</feature>
<sequence length="87" mass="8430">MSDEKKSTPSHAENSSKEQFGITGVTTGSTGEHLATTGASALGTSGGSGDMGNEKSKIDKATAGPGATATTGASSPTVATDQGTQVQ</sequence>
<gene>
    <name evidence="2" type="ORF">EDS130_LOCUS3036</name>
</gene>
<proteinExistence type="predicted"/>
<name>A0A813QDA2_ADIRI</name>
<comment type="caution">
    <text evidence="2">The sequence shown here is derived from an EMBL/GenBank/DDBJ whole genome shotgun (WGS) entry which is preliminary data.</text>
</comment>
<evidence type="ECO:0000313" key="2">
    <source>
        <dbReference type="EMBL" id="CAF0765693.1"/>
    </source>
</evidence>
<dbReference type="Proteomes" id="UP000663852">
    <property type="component" value="Unassembled WGS sequence"/>
</dbReference>